<name>A0ACC1K3H1_9FUNG</name>
<dbReference type="Proteomes" id="UP001140234">
    <property type="component" value="Unassembled WGS sequence"/>
</dbReference>
<sequence>MGDVDGELPPLTWRSWLVLVLFVVATFFVIRPAAFSLPLPGRRQTGRRLWVNVDMKLAPWVAILLLLASTAITFRREVVRGFVGGDGIEPYAVVILIFALAYICISLDESGLLSYVALLVTRRWGGNGRALLLCFYVLSAAMALLTNNDVAVLCLTPIVCVFSDATGAPAEPFLMAMFVAANTASMALVIGNPTNIIVAQANGVSFLSYTAWMGLPFLGAAAAGAAVLYATSLRAVPRAIAVDMDLRPRDMVKRVWQAALGASVLVACLVALSVSSLFGVTVWVVTLPFGGAMLAADIAIDLWHTRAAALPPSTASPPTYADDGGACDKASANGSKPHVESAENRLDSAPRPTPCGDCGDCATAELPGNGAAALTKVPARPVRRWLERWRQTAMLRLPTVVAVVGRLPYGIIPFSLGMFVIVEALTGQGWTPRLAWALRRMCPSATAAVFAVGAVSTAACNVLNNLPMTILFARAFRHAEFAQVDAATRRGAMFALIIGSNLGANLTLVGSLAGLMFQDIARQKGRRIGYFAFVRWCAPAMAVQLAVSCAILAAELAIKKQ</sequence>
<proteinExistence type="predicted"/>
<accession>A0ACC1K3H1</accession>
<protein>
    <submittedName>
        <fullName evidence="1">Uncharacterized protein</fullName>
    </submittedName>
</protein>
<reference evidence="1" key="1">
    <citation type="submission" date="2022-07" db="EMBL/GenBank/DDBJ databases">
        <title>Phylogenomic reconstructions and comparative analyses of Kickxellomycotina fungi.</title>
        <authorList>
            <person name="Reynolds N.K."/>
            <person name="Stajich J.E."/>
            <person name="Barry K."/>
            <person name="Grigoriev I.V."/>
            <person name="Crous P."/>
            <person name="Smith M.E."/>
        </authorList>
    </citation>
    <scope>NUCLEOTIDE SEQUENCE</scope>
    <source>
        <strain evidence="1">CBS 109366</strain>
    </source>
</reference>
<keyword evidence="2" id="KW-1185">Reference proteome</keyword>
<dbReference type="EMBL" id="JANBUJ010000354">
    <property type="protein sequence ID" value="KAJ2772566.1"/>
    <property type="molecule type" value="Genomic_DNA"/>
</dbReference>
<organism evidence="1 2">
    <name type="scientific">Coemansia nantahalensis</name>
    <dbReference type="NCBI Taxonomy" id="2789366"/>
    <lineage>
        <taxon>Eukaryota</taxon>
        <taxon>Fungi</taxon>
        <taxon>Fungi incertae sedis</taxon>
        <taxon>Zoopagomycota</taxon>
        <taxon>Kickxellomycotina</taxon>
        <taxon>Kickxellomycetes</taxon>
        <taxon>Kickxellales</taxon>
        <taxon>Kickxellaceae</taxon>
        <taxon>Coemansia</taxon>
    </lineage>
</organism>
<comment type="caution">
    <text evidence="1">The sequence shown here is derived from an EMBL/GenBank/DDBJ whole genome shotgun (WGS) entry which is preliminary data.</text>
</comment>
<gene>
    <name evidence="1" type="ORF">IWQ57_001707</name>
</gene>
<evidence type="ECO:0000313" key="2">
    <source>
        <dbReference type="Proteomes" id="UP001140234"/>
    </source>
</evidence>
<evidence type="ECO:0000313" key="1">
    <source>
        <dbReference type="EMBL" id="KAJ2772566.1"/>
    </source>
</evidence>